<organism evidence="2">
    <name type="scientific">mine drainage metagenome</name>
    <dbReference type="NCBI Taxonomy" id="410659"/>
    <lineage>
        <taxon>unclassified sequences</taxon>
        <taxon>metagenomes</taxon>
        <taxon>ecological metagenomes</taxon>
    </lineage>
</organism>
<keyword evidence="2" id="KW-0413">Isomerase</keyword>
<comment type="caution">
    <text evidence="2">The sequence shown here is derived from an EMBL/GenBank/DDBJ whole genome shotgun (WGS) entry which is preliminary data.</text>
</comment>
<dbReference type="SUPFAM" id="SSF109854">
    <property type="entry name" value="DinB/YfiT-like putative metalloenzymes"/>
    <property type="match status" value="1"/>
</dbReference>
<dbReference type="InterPro" id="IPR024344">
    <property type="entry name" value="MDMPI_metal-binding"/>
</dbReference>
<dbReference type="Pfam" id="PF11716">
    <property type="entry name" value="MDMPI_N"/>
    <property type="match status" value="1"/>
</dbReference>
<evidence type="ECO:0000259" key="1">
    <source>
        <dbReference type="Pfam" id="PF11716"/>
    </source>
</evidence>
<sequence>MATDSRLPNWSRGHVATHIARNADALTNLCTWAKTGVPHLMYASREERDSEIEDGAKRNAADIVADVKESAARLSNAFAALTETELQTIIRTGPGGAGPSQPVSRIPWMRLREVEIHLVDLDLAPTFADTPIEYLTSLLAEVIPNFDASLAGLTLNCSEGSAFKIGDGDQVINGSTGDITAWLLGRANSDELARLSSDQEIPTPPKWL</sequence>
<dbReference type="GO" id="GO:0046872">
    <property type="term" value="F:metal ion binding"/>
    <property type="evidence" value="ECO:0007669"/>
    <property type="project" value="InterPro"/>
</dbReference>
<dbReference type="GO" id="GO:0016853">
    <property type="term" value="F:isomerase activity"/>
    <property type="evidence" value="ECO:0007669"/>
    <property type="project" value="UniProtKB-KW"/>
</dbReference>
<dbReference type="SUPFAM" id="SSF55718">
    <property type="entry name" value="SCP-like"/>
    <property type="match status" value="1"/>
</dbReference>
<evidence type="ECO:0000313" key="2">
    <source>
        <dbReference type="EMBL" id="OIQ75151.1"/>
    </source>
</evidence>
<keyword evidence="2" id="KW-0670">Pyruvate</keyword>
<dbReference type="InterPro" id="IPR017517">
    <property type="entry name" value="Maleyloyr_isom"/>
</dbReference>
<dbReference type="AlphaFoldDB" id="A0A1J5Q585"/>
<gene>
    <name evidence="2" type="ORF">GALL_431820</name>
</gene>
<protein>
    <submittedName>
        <fullName evidence="2">Mycothiol-dependent maleylpyruvate isomerase</fullName>
    </submittedName>
</protein>
<dbReference type="Gene3D" id="1.20.120.450">
    <property type="entry name" value="dinb family like domain"/>
    <property type="match status" value="1"/>
</dbReference>
<dbReference type="EMBL" id="MLJW01002259">
    <property type="protein sequence ID" value="OIQ75151.1"/>
    <property type="molecule type" value="Genomic_DNA"/>
</dbReference>
<accession>A0A1J5Q585</accession>
<dbReference type="NCBIfam" id="TIGR03083">
    <property type="entry name" value="maleylpyruvate isomerase family mycothiol-dependent enzyme"/>
    <property type="match status" value="1"/>
</dbReference>
<feature type="domain" description="Mycothiol-dependent maleylpyruvate isomerase metal-binding" evidence="1">
    <location>
        <begin position="2"/>
        <end position="121"/>
    </location>
</feature>
<proteinExistence type="predicted"/>
<dbReference type="Gene3D" id="3.30.1050.20">
    <property type="match status" value="1"/>
</dbReference>
<dbReference type="InterPro" id="IPR034660">
    <property type="entry name" value="DinB/YfiT-like"/>
</dbReference>
<reference evidence="2" key="1">
    <citation type="submission" date="2016-10" db="EMBL/GenBank/DDBJ databases">
        <title>Sequence of Gallionella enrichment culture.</title>
        <authorList>
            <person name="Poehlein A."/>
            <person name="Muehling M."/>
            <person name="Daniel R."/>
        </authorList>
    </citation>
    <scope>NUCLEOTIDE SEQUENCE</scope>
</reference>
<name>A0A1J5Q585_9ZZZZ</name>
<dbReference type="InterPro" id="IPR036527">
    <property type="entry name" value="SCP2_sterol-bd_dom_sf"/>
</dbReference>